<sequence length="261" mass="27529">MTQPTLLDTAHAVMEAAPQDDALRLRFFERLADGELFLLLDREPQGDGIDPRIFDTEDGRFVLAFDREERLAEFAGGIAPYAALSGRTLAAMLTGQGLGLALNPDVAPSAMLLDPDAIAWLADTLARAPQQTTARARELSPPTGLPETLVTALDAKLASMAGRADLAYLADVTYDSGVRGHLLAFIGAAPGAEGALARAVNEALAFSGLEAGSLDAVFLRATDPVAARLARVGLRFDLPRPEAPAPRRAPGSDPESPPILR</sequence>
<evidence type="ECO:0000313" key="4">
    <source>
        <dbReference type="Proteomes" id="UP000245680"/>
    </source>
</evidence>
<keyword evidence="4" id="KW-1185">Reference proteome</keyword>
<feature type="domain" description="SseB protein N-terminal" evidence="2">
    <location>
        <begin position="12"/>
        <end position="120"/>
    </location>
</feature>
<accession>A0A2V2LMM9</accession>
<evidence type="ECO:0000256" key="1">
    <source>
        <dbReference type="SAM" id="MobiDB-lite"/>
    </source>
</evidence>
<proteinExistence type="predicted"/>
<dbReference type="EMBL" id="QGKU01000026">
    <property type="protein sequence ID" value="PWR03549.1"/>
    <property type="molecule type" value="Genomic_DNA"/>
</dbReference>
<evidence type="ECO:0000313" key="3">
    <source>
        <dbReference type="EMBL" id="PWR03549.1"/>
    </source>
</evidence>
<dbReference type="AlphaFoldDB" id="A0A2V2LMM9"/>
<dbReference type="OrthoDB" id="7831317at2"/>
<dbReference type="Proteomes" id="UP000245680">
    <property type="component" value="Unassembled WGS sequence"/>
</dbReference>
<gene>
    <name evidence="3" type="ORF">DKT77_06780</name>
</gene>
<organism evidence="3 4">
    <name type="scientific">Meridianimarinicoccus roseus</name>
    <dbReference type="NCBI Taxonomy" id="2072018"/>
    <lineage>
        <taxon>Bacteria</taxon>
        <taxon>Pseudomonadati</taxon>
        <taxon>Pseudomonadota</taxon>
        <taxon>Alphaproteobacteria</taxon>
        <taxon>Rhodobacterales</taxon>
        <taxon>Paracoccaceae</taxon>
        <taxon>Meridianimarinicoccus</taxon>
    </lineage>
</organism>
<reference evidence="3 4" key="1">
    <citation type="submission" date="2018-05" db="EMBL/GenBank/DDBJ databases">
        <title>Rhodobacteraceae gen. nov., sp. nov. isolated from sea water.</title>
        <authorList>
            <person name="Ren Y."/>
        </authorList>
    </citation>
    <scope>NUCLEOTIDE SEQUENCE [LARGE SCALE GENOMIC DNA]</scope>
    <source>
        <strain evidence="3 4">TG-679</strain>
    </source>
</reference>
<name>A0A2V2LMM9_9RHOB</name>
<comment type="caution">
    <text evidence="3">The sequence shown here is derived from an EMBL/GenBank/DDBJ whole genome shotgun (WGS) entry which is preliminary data.</text>
</comment>
<feature type="region of interest" description="Disordered" evidence="1">
    <location>
        <begin position="239"/>
        <end position="261"/>
    </location>
</feature>
<evidence type="ECO:0000259" key="2">
    <source>
        <dbReference type="Pfam" id="PF07179"/>
    </source>
</evidence>
<dbReference type="RefSeq" id="WP_109810951.1">
    <property type="nucleotide sequence ID" value="NZ_QGKU01000026.1"/>
</dbReference>
<dbReference type="InterPro" id="IPR009839">
    <property type="entry name" value="SseB_N"/>
</dbReference>
<dbReference type="Pfam" id="PF07179">
    <property type="entry name" value="SseB"/>
    <property type="match status" value="1"/>
</dbReference>
<protein>
    <recommendedName>
        <fullName evidence="2">SseB protein N-terminal domain-containing protein</fullName>
    </recommendedName>
</protein>